<gene>
    <name evidence="2" type="ORF">F444_02480</name>
</gene>
<evidence type="ECO:0000313" key="2">
    <source>
        <dbReference type="EMBL" id="ETO83516.1"/>
    </source>
</evidence>
<evidence type="ECO:0000313" key="3">
    <source>
        <dbReference type="Proteomes" id="UP000028582"/>
    </source>
</evidence>
<accession>A0A081AXA5</accession>
<dbReference type="OrthoDB" id="92663at2759"/>
<sequence>MGISSSMLQRMTKRGKMKTNQRPILLHPAESDTQFDAIRFADVEPSDPNLVLDDGEKRIESDGEGAEDAVGVEELSDAKAEPDSDLVESVATETSRVARLLSEVELERLHMRVEGSSEIFDETQLAVMAVRGWTVYPENVVADIVDDPEIDKMYEGYCKPSKDVLETAKSPISLFFYFLPRAFWRHVAHETQLYWEQTFEARLEKAMAKEGEVTDRPQKSREKLRKKNSSVLRRLHHMKLFNGSV</sequence>
<feature type="region of interest" description="Disordered" evidence="1">
    <location>
        <begin position="1"/>
        <end position="25"/>
    </location>
</feature>
<comment type="caution">
    <text evidence="2">The sequence shown here is derived from an EMBL/GenBank/DDBJ whole genome shotgun (WGS) entry which is preliminary data.</text>
</comment>
<organism evidence="2 3">
    <name type="scientific">Phytophthora nicotianae P1976</name>
    <dbReference type="NCBI Taxonomy" id="1317066"/>
    <lineage>
        <taxon>Eukaryota</taxon>
        <taxon>Sar</taxon>
        <taxon>Stramenopiles</taxon>
        <taxon>Oomycota</taxon>
        <taxon>Peronosporomycetes</taxon>
        <taxon>Peronosporales</taxon>
        <taxon>Peronosporaceae</taxon>
        <taxon>Phytophthora</taxon>
    </lineage>
</organism>
<dbReference type="EMBL" id="ANJA01000495">
    <property type="protein sequence ID" value="ETO83516.1"/>
    <property type="molecule type" value="Genomic_DNA"/>
</dbReference>
<reference evidence="2 3" key="1">
    <citation type="submission" date="2013-11" db="EMBL/GenBank/DDBJ databases">
        <title>The Genome Sequence of Phytophthora parasitica P1976.</title>
        <authorList>
            <consortium name="The Broad Institute Genomics Platform"/>
            <person name="Russ C."/>
            <person name="Tyler B."/>
            <person name="Panabieres F."/>
            <person name="Shan W."/>
            <person name="Tripathy S."/>
            <person name="Grunwald N."/>
            <person name="Machado M."/>
            <person name="Johnson C.S."/>
            <person name="Walker B."/>
            <person name="Young S."/>
            <person name="Zeng Q."/>
            <person name="Gargeya S."/>
            <person name="Fitzgerald M."/>
            <person name="Haas B."/>
            <person name="Abouelleil A."/>
            <person name="Allen A.W."/>
            <person name="Alvarado L."/>
            <person name="Arachchi H.M."/>
            <person name="Berlin A.M."/>
            <person name="Chapman S.B."/>
            <person name="Gainer-Dewar J."/>
            <person name="Goldberg J."/>
            <person name="Griggs A."/>
            <person name="Gujja S."/>
            <person name="Hansen M."/>
            <person name="Howarth C."/>
            <person name="Imamovic A."/>
            <person name="Ireland A."/>
            <person name="Larimer J."/>
            <person name="McCowan C."/>
            <person name="Murphy C."/>
            <person name="Pearson M."/>
            <person name="Poon T.W."/>
            <person name="Priest M."/>
            <person name="Roberts A."/>
            <person name="Saif S."/>
            <person name="Shea T."/>
            <person name="Sisk P."/>
            <person name="Sykes S."/>
            <person name="Wortman J."/>
            <person name="Nusbaum C."/>
            <person name="Birren B."/>
        </authorList>
    </citation>
    <scope>NUCLEOTIDE SEQUENCE [LARGE SCALE GENOMIC DNA]</scope>
    <source>
        <strain evidence="2 3">P1976</strain>
    </source>
</reference>
<name>A0A081AXA5_PHYNI</name>
<dbReference type="Proteomes" id="UP000028582">
    <property type="component" value="Unassembled WGS sequence"/>
</dbReference>
<protein>
    <submittedName>
        <fullName evidence="2">Uncharacterized protein</fullName>
    </submittedName>
</protein>
<feature type="region of interest" description="Disordered" evidence="1">
    <location>
        <begin position="46"/>
        <end position="69"/>
    </location>
</feature>
<evidence type="ECO:0000256" key="1">
    <source>
        <dbReference type="SAM" id="MobiDB-lite"/>
    </source>
</evidence>
<dbReference type="AlphaFoldDB" id="A0A081AXA5"/>
<proteinExistence type="predicted"/>